<dbReference type="AlphaFoldDB" id="A0A1I2QQ86"/>
<evidence type="ECO:0000256" key="3">
    <source>
        <dbReference type="PROSITE-ProRule" id="PRU00339"/>
    </source>
</evidence>
<dbReference type="PANTHER" id="PTHR45641">
    <property type="entry name" value="TETRATRICOPEPTIDE REPEAT PROTEIN (AFU_ORTHOLOGUE AFUA_6G03870)"/>
    <property type="match status" value="1"/>
</dbReference>
<dbReference type="eggNOG" id="COG0457">
    <property type="taxonomic scope" value="Bacteria"/>
</dbReference>
<proteinExistence type="predicted"/>
<dbReference type="InterPro" id="IPR019734">
    <property type="entry name" value="TPR_rpt"/>
</dbReference>
<keyword evidence="5" id="KW-1185">Reference proteome</keyword>
<sequence>MNINLMTNQEKLIFIRKLLNARQKDLARNNITREFISMVESGKRNMSRDVAIDIMRNAIEFAKEKEVELNYDEEFIARTKEEDLCVLCEKLPDIKESFEKCDYIVNFGKEQGMSWTEVYATKKKGNIYVVNHEYDKAEAAYRKCLNLIDSIGSNKLKHEIYNNLGLIKDRCLKYYDAVMYYQEALKYCYINNDFIKKDRITYNIGLTYYNIGNYEKSMDTLQLLMDDKCEKTSYYYKGNMIQGVILYKLKRTSEALKTLLNLVESRNLDNSFLIRAYNNIALCYIDKKEYKKAEEFFDKAIETAKETDRVKHEILGDKGNFYFELKKYEEAKIALNESIKISEEIGSYKYQLEGLKILYEISNEENNEKEMEEILLKLLSVANNTSSKDEVIWAMKRLLDLAVKQKDINKIKIFNDYIKD</sequence>
<dbReference type="SUPFAM" id="SSF48452">
    <property type="entry name" value="TPR-like"/>
    <property type="match status" value="2"/>
</dbReference>
<dbReference type="Proteomes" id="UP000182135">
    <property type="component" value="Unassembled WGS sequence"/>
</dbReference>
<reference evidence="4 5" key="1">
    <citation type="submission" date="2016-10" db="EMBL/GenBank/DDBJ databases">
        <authorList>
            <person name="de Groot N.N."/>
        </authorList>
    </citation>
    <scope>NUCLEOTIDE SEQUENCE [LARGE SCALE GENOMIC DNA]</scope>
    <source>
        <strain evidence="4 5">NLAE-zl-G419</strain>
    </source>
</reference>
<dbReference type="OrthoDB" id="5516148at2"/>
<feature type="repeat" description="TPR" evidence="3">
    <location>
        <begin position="274"/>
        <end position="307"/>
    </location>
</feature>
<dbReference type="PANTHER" id="PTHR45641:SF19">
    <property type="entry name" value="NEPHROCYSTIN-3"/>
    <property type="match status" value="1"/>
</dbReference>
<dbReference type="InterPro" id="IPR011990">
    <property type="entry name" value="TPR-like_helical_dom_sf"/>
</dbReference>
<dbReference type="GO" id="GO:0003677">
    <property type="term" value="F:DNA binding"/>
    <property type="evidence" value="ECO:0007669"/>
    <property type="project" value="InterPro"/>
</dbReference>
<evidence type="ECO:0000313" key="5">
    <source>
        <dbReference type="Proteomes" id="UP000182135"/>
    </source>
</evidence>
<dbReference type="Pfam" id="PF13181">
    <property type="entry name" value="TPR_8"/>
    <property type="match status" value="1"/>
</dbReference>
<organism evidence="4 5">
    <name type="scientific">Clostridium cadaveris</name>
    <dbReference type="NCBI Taxonomy" id="1529"/>
    <lineage>
        <taxon>Bacteria</taxon>
        <taxon>Bacillati</taxon>
        <taxon>Bacillota</taxon>
        <taxon>Clostridia</taxon>
        <taxon>Eubacteriales</taxon>
        <taxon>Clostridiaceae</taxon>
        <taxon>Clostridium</taxon>
    </lineage>
</organism>
<evidence type="ECO:0000256" key="1">
    <source>
        <dbReference type="ARBA" id="ARBA00022737"/>
    </source>
</evidence>
<accession>A0A1I2QQ86</accession>
<keyword evidence="2 3" id="KW-0802">TPR repeat</keyword>
<evidence type="ECO:0000313" key="4">
    <source>
        <dbReference type="EMBL" id="SFG27781.1"/>
    </source>
</evidence>
<name>A0A1I2QQ86_9CLOT</name>
<dbReference type="SMART" id="SM00028">
    <property type="entry name" value="TPR"/>
    <property type="match status" value="4"/>
</dbReference>
<dbReference type="PROSITE" id="PS50005">
    <property type="entry name" value="TPR"/>
    <property type="match status" value="1"/>
</dbReference>
<dbReference type="CDD" id="cd00093">
    <property type="entry name" value="HTH_XRE"/>
    <property type="match status" value="1"/>
</dbReference>
<dbReference type="Gene3D" id="1.25.40.10">
    <property type="entry name" value="Tetratricopeptide repeat domain"/>
    <property type="match status" value="2"/>
</dbReference>
<dbReference type="Pfam" id="PF13424">
    <property type="entry name" value="TPR_12"/>
    <property type="match status" value="1"/>
</dbReference>
<dbReference type="InterPro" id="IPR010982">
    <property type="entry name" value="Lambda_DNA-bd_dom_sf"/>
</dbReference>
<evidence type="ECO:0000256" key="2">
    <source>
        <dbReference type="ARBA" id="ARBA00022803"/>
    </source>
</evidence>
<dbReference type="SUPFAM" id="SSF47413">
    <property type="entry name" value="lambda repressor-like DNA-binding domains"/>
    <property type="match status" value="1"/>
</dbReference>
<dbReference type="STRING" id="1529.SAMN04487885_14311"/>
<dbReference type="EMBL" id="FOOE01000043">
    <property type="protein sequence ID" value="SFG27781.1"/>
    <property type="molecule type" value="Genomic_DNA"/>
</dbReference>
<dbReference type="RefSeq" id="WP_074846693.1">
    <property type="nucleotide sequence ID" value="NZ_FOOE01000043.1"/>
</dbReference>
<dbReference type="InterPro" id="IPR001387">
    <property type="entry name" value="Cro/C1-type_HTH"/>
</dbReference>
<keyword evidence="1" id="KW-0677">Repeat</keyword>
<gene>
    <name evidence="4" type="ORF">SAMN04487885_14311</name>
</gene>
<protein>
    <submittedName>
        <fullName evidence="4">Tetratricopeptide repeat-containing protein</fullName>
    </submittedName>
</protein>